<comment type="caution">
    <text evidence="1">The sequence shown here is derived from an EMBL/GenBank/DDBJ whole genome shotgun (WGS) entry which is preliminary data.</text>
</comment>
<accession>A0A8X6P5Z5</accession>
<dbReference type="PANTHER" id="PTHR46060:SF1">
    <property type="entry name" value="MARINER MOS1 TRANSPOSASE-LIKE PROTEIN"/>
    <property type="match status" value="1"/>
</dbReference>
<dbReference type="OrthoDB" id="6418330at2759"/>
<keyword evidence="2" id="KW-1185">Reference proteome</keyword>
<evidence type="ECO:0000313" key="1">
    <source>
        <dbReference type="EMBL" id="GFT47991.1"/>
    </source>
</evidence>
<dbReference type="Proteomes" id="UP000887013">
    <property type="component" value="Unassembled WGS sequence"/>
</dbReference>
<protein>
    <submittedName>
        <fullName evidence="1">HTH_48 domain-containing protein</fullName>
    </submittedName>
</protein>
<dbReference type="AlphaFoldDB" id="A0A8X6P5Z5"/>
<proteinExistence type="predicted"/>
<reference evidence="1" key="1">
    <citation type="submission" date="2020-08" db="EMBL/GenBank/DDBJ databases">
        <title>Multicomponent nature underlies the extraordinary mechanical properties of spider dragline silk.</title>
        <authorList>
            <person name="Kono N."/>
            <person name="Nakamura H."/>
            <person name="Mori M."/>
            <person name="Yoshida Y."/>
            <person name="Ohtoshi R."/>
            <person name="Malay A.D."/>
            <person name="Moran D.A.P."/>
            <person name="Tomita M."/>
            <person name="Numata K."/>
            <person name="Arakawa K."/>
        </authorList>
    </citation>
    <scope>NUCLEOTIDE SEQUENCE</scope>
</reference>
<evidence type="ECO:0000313" key="2">
    <source>
        <dbReference type="Proteomes" id="UP000887013"/>
    </source>
</evidence>
<sequence length="138" mass="15927">MSQKPSEMEVPIIDQTKREIRSVIHFLQAQGTSPVDIHRQLTEVYGDKCMFIQHARNRCRKLSAGRKEVHDEERTGRPSVSEAVIEMIRCEVLQNRRITVHELVARIPGSSYGTVERASTEKLGYHKCCARWVPWLLT</sequence>
<dbReference type="InterPro" id="IPR052709">
    <property type="entry name" value="Transposase-MT_Hybrid"/>
</dbReference>
<organism evidence="1 2">
    <name type="scientific">Nephila pilipes</name>
    <name type="common">Giant wood spider</name>
    <name type="synonym">Nephila maculata</name>
    <dbReference type="NCBI Taxonomy" id="299642"/>
    <lineage>
        <taxon>Eukaryota</taxon>
        <taxon>Metazoa</taxon>
        <taxon>Ecdysozoa</taxon>
        <taxon>Arthropoda</taxon>
        <taxon>Chelicerata</taxon>
        <taxon>Arachnida</taxon>
        <taxon>Araneae</taxon>
        <taxon>Araneomorphae</taxon>
        <taxon>Entelegynae</taxon>
        <taxon>Araneoidea</taxon>
        <taxon>Nephilidae</taxon>
        <taxon>Nephila</taxon>
    </lineage>
</organism>
<dbReference type="EMBL" id="BMAW01016227">
    <property type="protein sequence ID" value="GFT47991.1"/>
    <property type="molecule type" value="Genomic_DNA"/>
</dbReference>
<gene>
    <name evidence="1" type="primary">WH47_00818</name>
    <name evidence="1" type="ORF">NPIL_217951</name>
</gene>
<name>A0A8X6P5Z5_NEPPI</name>
<dbReference type="PANTHER" id="PTHR46060">
    <property type="entry name" value="MARINER MOS1 TRANSPOSASE-LIKE PROTEIN"/>
    <property type="match status" value="1"/>
</dbReference>